<protein>
    <submittedName>
        <fullName evidence="3">Uncharacterized protein</fullName>
    </submittedName>
</protein>
<keyword evidence="2" id="KW-0472">Membrane</keyword>
<reference evidence="3 4" key="1">
    <citation type="journal article" date="2023" name="G3 (Bethesda)">
        <title>A chromosome-level genome assembly of Zasmidium syzygii isolated from banana leaves.</title>
        <authorList>
            <person name="van Westerhoven A.C."/>
            <person name="Mehrabi R."/>
            <person name="Talebi R."/>
            <person name="Steentjes M.B.F."/>
            <person name="Corcolon B."/>
            <person name="Chong P.A."/>
            <person name="Kema G.H.J."/>
            <person name="Seidl M.F."/>
        </authorList>
    </citation>
    <scope>NUCLEOTIDE SEQUENCE [LARGE SCALE GENOMIC DNA]</scope>
    <source>
        <strain evidence="3 4">P124</strain>
    </source>
</reference>
<keyword evidence="2" id="KW-1133">Transmembrane helix</keyword>
<feature type="transmembrane region" description="Helical" evidence="2">
    <location>
        <begin position="108"/>
        <end position="126"/>
    </location>
</feature>
<feature type="transmembrane region" description="Helical" evidence="2">
    <location>
        <begin position="339"/>
        <end position="359"/>
    </location>
</feature>
<feature type="compositionally biased region" description="Acidic residues" evidence="1">
    <location>
        <begin position="514"/>
        <end position="527"/>
    </location>
</feature>
<dbReference type="Proteomes" id="UP001305779">
    <property type="component" value="Unassembled WGS sequence"/>
</dbReference>
<feature type="transmembrane region" description="Helical" evidence="2">
    <location>
        <begin position="203"/>
        <end position="225"/>
    </location>
</feature>
<comment type="caution">
    <text evidence="3">The sequence shown here is derived from an EMBL/GenBank/DDBJ whole genome shotgun (WGS) entry which is preliminary data.</text>
</comment>
<evidence type="ECO:0000313" key="3">
    <source>
        <dbReference type="EMBL" id="KAK4507258.1"/>
    </source>
</evidence>
<feature type="transmembrane region" description="Helical" evidence="2">
    <location>
        <begin position="138"/>
        <end position="159"/>
    </location>
</feature>
<feature type="transmembrane region" description="Helical" evidence="2">
    <location>
        <begin position="297"/>
        <end position="318"/>
    </location>
</feature>
<evidence type="ECO:0000256" key="1">
    <source>
        <dbReference type="SAM" id="MobiDB-lite"/>
    </source>
</evidence>
<feature type="region of interest" description="Disordered" evidence="1">
    <location>
        <begin position="439"/>
        <end position="527"/>
    </location>
</feature>
<evidence type="ECO:0000313" key="4">
    <source>
        <dbReference type="Proteomes" id="UP001305779"/>
    </source>
</evidence>
<accession>A0ABR0F1C1</accession>
<organism evidence="3 4">
    <name type="scientific">Zasmidium cellare</name>
    <name type="common">Wine cellar mold</name>
    <name type="synonym">Racodium cellare</name>
    <dbReference type="NCBI Taxonomy" id="395010"/>
    <lineage>
        <taxon>Eukaryota</taxon>
        <taxon>Fungi</taxon>
        <taxon>Dikarya</taxon>
        <taxon>Ascomycota</taxon>
        <taxon>Pezizomycotina</taxon>
        <taxon>Dothideomycetes</taxon>
        <taxon>Dothideomycetidae</taxon>
        <taxon>Mycosphaerellales</taxon>
        <taxon>Mycosphaerellaceae</taxon>
        <taxon>Zasmidium</taxon>
    </lineage>
</organism>
<gene>
    <name evidence="3" type="ORF">PRZ48_000993</name>
</gene>
<dbReference type="EMBL" id="JAXOVC010000001">
    <property type="protein sequence ID" value="KAK4507258.1"/>
    <property type="molecule type" value="Genomic_DNA"/>
</dbReference>
<sequence length="561" mass="62051">MDRSDAAKPMHWFNEHRNPAIDVGLFAFPAYVLPVLVALVFLWTQPHRRFLRRLNRNPFELRAGTRNGVRNDQAGDFPRQLQGLLALFHVFCTGPALTQGRDHYKNDLFGYGSAEALSLLIAAFYLDPAMLTSYLGTSLGWMLLAIDQRTATAVLLLSLPCAWQLMGQTGLHHWQSGILLFLLALDYTDLEMVNHVRDVVTHYLYYWSLAVYMTCLLIGGSLSLIHSAARQENLQEAVDTILAGLYDTCVQVMKAIALVAVFLGPLALNTALTGFLGSCIGWRYIVVGRYATSPFEMGFAILLWCILYGLLWCVVQLLTENRDPQRREDYFDTFLHSMVISVDVTGLAATIMVLLWWTILTVPHHWTSTLGLGSEDKEPEVGATSHVPVCTRQWDCQTGTWRERLRSLEHEEAPTRREVCVPVEQGKTVKVTLSFLSDGSETDSTNIKVENPGDTTATSASVASDTTAEAKSPTLPRPQYKTNSHRQPTVEDEPVSDATSADPQECPSQTSAPDAEDGFADDNGDDDLEDQYLLSVTHAFGADFAAAVANKAVKAGSSSKQ</sequence>
<feature type="transmembrane region" description="Helical" evidence="2">
    <location>
        <begin position="171"/>
        <end position="188"/>
    </location>
</feature>
<feature type="compositionally biased region" description="Polar residues" evidence="1">
    <location>
        <begin position="439"/>
        <end position="448"/>
    </location>
</feature>
<feature type="compositionally biased region" description="Polar residues" evidence="1">
    <location>
        <begin position="497"/>
        <end position="512"/>
    </location>
</feature>
<feature type="compositionally biased region" description="Low complexity" evidence="1">
    <location>
        <begin position="455"/>
        <end position="470"/>
    </location>
</feature>
<name>A0ABR0F1C1_ZASCE</name>
<proteinExistence type="predicted"/>
<keyword evidence="4" id="KW-1185">Reference proteome</keyword>
<feature type="transmembrane region" description="Helical" evidence="2">
    <location>
        <begin position="255"/>
        <end position="285"/>
    </location>
</feature>
<feature type="transmembrane region" description="Helical" evidence="2">
    <location>
        <begin position="20"/>
        <end position="43"/>
    </location>
</feature>
<evidence type="ECO:0000256" key="2">
    <source>
        <dbReference type="SAM" id="Phobius"/>
    </source>
</evidence>
<keyword evidence="2" id="KW-0812">Transmembrane</keyword>